<feature type="transmembrane region" description="Helical" evidence="1">
    <location>
        <begin position="328"/>
        <end position="351"/>
    </location>
</feature>
<organism evidence="3 4">
    <name type="scientific">Pseudonocardia charpentierae</name>
    <dbReference type="NCBI Taxonomy" id="3075545"/>
    <lineage>
        <taxon>Bacteria</taxon>
        <taxon>Bacillati</taxon>
        <taxon>Actinomycetota</taxon>
        <taxon>Actinomycetes</taxon>
        <taxon>Pseudonocardiales</taxon>
        <taxon>Pseudonocardiaceae</taxon>
        <taxon>Pseudonocardia</taxon>
    </lineage>
</organism>
<keyword evidence="1" id="KW-0812">Transmembrane</keyword>
<accession>A0ABU2NCN3</accession>
<dbReference type="InterPro" id="IPR052529">
    <property type="entry name" value="Bact_Transport_Assoc"/>
</dbReference>
<dbReference type="Proteomes" id="UP001183202">
    <property type="component" value="Unassembled WGS sequence"/>
</dbReference>
<dbReference type="Pfam" id="PF07786">
    <property type="entry name" value="HGSNAT_cat"/>
    <property type="match status" value="1"/>
</dbReference>
<name>A0ABU2NCN3_9PSEU</name>
<feature type="transmembrane region" description="Helical" evidence="1">
    <location>
        <begin position="123"/>
        <end position="142"/>
    </location>
</feature>
<dbReference type="InterPro" id="IPR012429">
    <property type="entry name" value="HGSNAT_cat"/>
</dbReference>
<proteinExistence type="predicted"/>
<dbReference type="RefSeq" id="WP_311557446.1">
    <property type="nucleotide sequence ID" value="NZ_JAVREJ010000011.1"/>
</dbReference>
<sequence>MTAALCAAPGTTQGPAAPPTAPAGARLRGMDAARGLAVLGMIAVHALYDVDPDGSPSLTYLVTAGRSAALFAVLAGMGIAFTTGRRRVSGGADGRRAVVSLAVRGLVVGLIGLALGYTDVELAANILPYYAVLFLLAIPLVFLPTKVLLASGALVAGGVPVLSQLVRPHLPVPDLVNPSFTAFADPGALLSELALTGYYPAVPWLVYICAGIAVGRLRLSSARVAAGLVVVGTTLALGATALSWWLLGPLGGLERIRSVTPADELASAPTVGDFVTLWPEGTTPTTTWWWLATDAPHSSTPVDLVQTTGSAVAVLGVMLLLGHVTRPAAARVIGAVTSPLAAVGALTLTVYTCHVVFLNSPLDQFDALGGYLVQVVAAVLFAVGWRRAVGRGPLESLVRVLAGKAGRLATRTTRKTASARSAPTYPA</sequence>
<dbReference type="PANTHER" id="PTHR30590:SF2">
    <property type="entry name" value="INNER MEMBRANE PROTEIN"/>
    <property type="match status" value="1"/>
</dbReference>
<evidence type="ECO:0000313" key="3">
    <source>
        <dbReference type="EMBL" id="MDT0351238.1"/>
    </source>
</evidence>
<feature type="transmembrane region" description="Helical" evidence="1">
    <location>
        <begin position="97"/>
        <end position="117"/>
    </location>
</feature>
<feature type="transmembrane region" description="Helical" evidence="1">
    <location>
        <begin position="68"/>
        <end position="85"/>
    </location>
</feature>
<protein>
    <submittedName>
        <fullName evidence="3">Heparan-alpha-glucosaminide N-acetyltransferase domain-containing protein</fullName>
    </submittedName>
</protein>
<evidence type="ECO:0000256" key="1">
    <source>
        <dbReference type="SAM" id="Phobius"/>
    </source>
</evidence>
<feature type="transmembrane region" description="Helical" evidence="1">
    <location>
        <begin position="198"/>
        <end position="217"/>
    </location>
</feature>
<dbReference type="PANTHER" id="PTHR30590">
    <property type="entry name" value="INNER MEMBRANE PROTEIN"/>
    <property type="match status" value="1"/>
</dbReference>
<keyword evidence="1" id="KW-0472">Membrane</keyword>
<feature type="transmembrane region" description="Helical" evidence="1">
    <location>
        <begin position="224"/>
        <end position="247"/>
    </location>
</feature>
<feature type="transmembrane region" description="Helical" evidence="1">
    <location>
        <begin position="147"/>
        <end position="166"/>
    </location>
</feature>
<comment type="caution">
    <text evidence="3">The sequence shown here is derived from an EMBL/GenBank/DDBJ whole genome shotgun (WGS) entry which is preliminary data.</text>
</comment>
<feature type="domain" description="Heparan-alpha-glucosaminide N-acetyltransferase catalytic" evidence="2">
    <location>
        <begin position="26"/>
        <end position="246"/>
    </location>
</feature>
<reference evidence="4" key="1">
    <citation type="submission" date="2023-07" db="EMBL/GenBank/DDBJ databases">
        <title>30 novel species of actinomycetes from the DSMZ collection.</title>
        <authorList>
            <person name="Nouioui I."/>
        </authorList>
    </citation>
    <scope>NUCLEOTIDE SEQUENCE [LARGE SCALE GENOMIC DNA]</scope>
    <source>
        <strain evidence="4">DSM 45834</strain>
    </source>
</reference>
<evidence type="ECO:0000259" key="2">
    <source>
        <dbReference type="Pfam" id="PF07786"/>
    </source>
</evidence>
<keyword evidence="1" id="KW-1133">Transmembrane helix</keyword>
<feature type="transmembrane region" description="Helical" evidence="1">
    <location>
        <begin position="371"/>
        <end position="389"/>
    </location>
</feature>
<feature type="transmembrane region" description="Helical" evidence="1">
    <location>
        <begin position="304"/>
        <end position="321"/>
    </location>
</feature>
<dbReference type="EMBL" id="JAVREJ010000011">
    <property type="protein sequence ID" value="MDT0351238.1"/>
    <property type="molecule type" value="Genomic_DNA"/>
</dbReference>
<evidence type="ECO:0000313" key="4">
    <source>
        <dbReference type="Proteomes" id="UP001183202"/>
    </source>
</evidence>
<keyword evidence="4" id="KW-1185">Reference proteome</keyword>
<gene>
    <name evidence="3" type="ORF">RM445_17050</name>
</gene>